<gene>
    <name evidence="1" type="ORF">Nepgr_020930</name>
</gene>
<evidence type="ECO:0000313" key="1">
    <source>
        <dbReference type="EMBL" id="GMH19089.1"/>
    </source>
</evidence>
<accession>A0AAD3SXT9</accession>
<protein>
    <submittedName>
        <fullName evidence="1">Uncharacterized protein</fullName>
    </submittedName>
</protein>
<reference evidence="1" key="1">
    <citation type="submission" date="2023-05" db="EMBL/GenBank/DDBJ databases">
        <title>Nepenthes gracilis genome sequencing.</title>
        <authorList>
            <person name="Fukushima K."/>
        </authorList>
    </citation>
    <scope>NUCLEOTIDE SEQUENCE</scope>
    <source>
        <strain evidence="1">SING2019-196</strain>
    </source>
</reference>
<organism evidence="1 2">
    <name type="scientific">Nepenthes gracilis</name>
    <name type="common">Slender pitcher plant</name>
    <dbReference type="NCBI Taxonomy" id="150966"/>
    <lineage>
        <taxon>Eukaryota</taxon>
        <taxon>Viridiplantae</taxon>
        <taxon>Streptophyta</taxon>
        <taxon>Embryophyta</taxon>
        <taxon>Tracheophyta</taxon>
        <taxon>Spermatophyta</taxon>
        <taxon>Magnoliopsida</taxon>
        <taxon>eudicotyledons</taxon>
        <taxon>Gunneridae</taxon>
        <taxon>Pentapetalae</taxon>
        <taxon>Caryophyllales</taxon>
        <taxon>Nepenthaceae</taxon>
        <taxon>Nepenthes</taxon>
    </lineage>
</organism>
<proteinExistence type="predicted"/>
<comment type="caution">
    <text evidence="1">The sequence shown here is derived from an EMBL/GenBank/DDBJ whole genome shotgun (WGS) entry which is preliminary data.</text>
</comment>
<evidence type="ECO:0000313" key="2">
    <source>
        <dbReference type="Proteomes" id="UP001279734"/>
    </source>
</evidence>
<dbReference type="EMBL" id="BSYO01000020">
    <property type="protein sequence ID" value="GMH19089.1"/>
    <property type="molecule type" value="Genomic_DNA"/>
</dbReference>
<name>A0AAD3SXT9_NEPGR</name>
<dbReference type="AlphaFoldDB" id="A0AAD3SXT9"/>
<sequence length="122" mass="13792">MLHFNLELLNYYPFLSNGIFVDATGVSAPYSSNSNYWRWWCLQIAGEISLEIINCIHLDLDEIEVFIHGDILPKDGVLCRLLRIEGFAVFVEIAPVSYVCRKTTVTSLIIFSFAFTGGILLV</sequence>
<dbReference type="Proteomes" id="UP001279734">
    <property type="component" value="Unassembled WGS sequence"/>
</dbReference>
<keyword evidence="2" id="KW-1185">Reference proteome</keyword>